<protein>
    <submittedName>
        <fullName evidence="2">Uncharacterized protein</fullName>
    </submittedName>
</protein>
<feature type="transmembrane region" description="Helical" evidence="1">
    <location>
        <begin position="34"/>
        <end position="49"/>
    </location>
</feature>
<keyword evidence="1" id="KW-0812">Transmembrane</keyword>
<organism evidence="2 3">
    <name type="scientific">Nonomuraea helvata</name>
    <dbReference type="NCBI Taxonomy" id="37484"/>
    <lineage>
        <taxon>Bacteria</taxon>
        <taxon>Bacillati</taxon>
        <taxon>Actinomycetota</taxon>
        <taxon>Actinomycetes</taxon>
        <taxon>Streptosporangiales</taxon>
        <taxon>Streptosporangiaceae</taxon>
        <taxon>Nonomuraea</taxon>
    </lineage>
</organism>
<dbReference type="Proteomes" id="UP001589532">
    <property type="component" value="Unassembled WGS sequence"/>
</dbReference>
<dbReference type="RefSeq" id="WP_344998994.1">
    <property type="nucleotide sequence ID" value="NZ_BAAAXV010000009.1"/>
</dbReference>
<sequence length="142" mass="15598">MRRHPLEVLLPVGFGCAVATCALASLTLFETTARVALMGVAVGVFGLWARRYLAALATGVMAWCFATGFLVHTEAELAFGHNDLVRLAAFTVIALVGCVWARARWLRRRYRLMRTDRRRAPVLLGQLHGRAKGVAHKGIESP</sequence>
<evidence type="ECO:0000313" key="2">
    <source>
        <dbReference type="EMBL" id="MFB9631949.1"/>
    </source>
</evidence>
<comment type="caution">
    <text evidence="2">The sequence shown here is derived from an EMBL/GenBank/DDBJ whole genome shotgun (WGS) entry which is preliminary data.</text>
</comment>
<proteinExistence type="predicted"/>
<gene>
    <name evidence="2" type="ORF">ACFFSA_53580</name>
</gene>
<reference evidence="2 3" key="1">
    <citation type="submission" date="2024-09" db="EMBL/GenBank/DDBJ databases">
        <authorList>
            <person name="Sun Q."/>
            <person name="Mori K."/>
        </authorList>
    </citation>
    <scope>NUCLEOTIDE SEQUENCE [LARGE SCALE GENOMIC DNA]</scope>
    <source>
        <strain evidence="2 3">JCM 3143</strain>
    </source>
</reference>
<evidence type="ECO:0000256" key="1">
    <source>
        <dbReference type="SAM" id="Phobius"/>
    </source>
</evidence>
<keyword evidence="3" id="KW-1185">Reference proteome</keyword>
<name>A0ABV5SJS6_9ACTN</name>
<feature type="transmembrane region" description="Helical" evidence="1">
    <location>
        <begin position="84"/>
        <end position="103"/>
    </location>
</feature>
<keyword evidence="1" id="KW-0472">Membrane</keyword>
<feature type="transmembrane region" description="Helical" evidence="1">
    <location>
        <begin position="54"/>
        <end position="72"/>
    </location>
</feature>
<evidence type="ECO:0000313" key="3">
    <source>
        <dbReference type="Proteomes" id="UP001589532"/>
    </source>
</evidence>
<keyword evidence="1" id="KW-1133">Transmembrane helix</keyword>
<dbReference type="EMBL" id="JBHMBW010000111">
    <property type="protein sequence ID" value="MFB9631949.1"/>
    <property type="molecule type" value="Genomic_DNA"/>
</dbReference>
<accession>A0ABV5SJS6</accession>